<gene>
    <name evidence="3" type="ORF">ACFSBK_07545</name>
</gene>
<accession>A0ABW4NNY1</accession>
<evidence type="ECO:0000313" key="3">
    <source>
        <dbReference type="EMBL" id="MFD1799705.1"/>
    </source>
</evidence>
<dbReference type="InterPro" id="IPR027417">
    <property type="entry name" value="P-loop_NTPase"/>
</dbReference>
<dbReference type="InterPro" id="IPR050678">
    <property type="entry name" value="DNA_Partitioning_ATPase"/>
</dbReference>
<keyword evidence="4" id="KW-1185">Reference proteome</keyword>
<dbReference type="PANTHER" id="PTHR13696">
    <property type="entry name" value="P-LOOP CONTAINING NUCLEOSIDE TRIPHOSPHATE HYDROLASE"/>
    <property type="match status" value="1"/>
</dbReference>
<dbReference type="InterPro" id="IPR025669">
    <property type="entry name" value="AAA_dom"/>
</dbReference>
<dbReference type="EMBL" id="JBHUFF010000013">
    <property type="protein sequence ID" value="MFD1799705.1"/>
    <property type="molecule type" value="Genomic_DNA"/>
</dbReference>
<sequence>MDSEVEIKGKVISVLNMKGGVGKTTITKEIGYHLSTLRDKKVLLIDVDPQLNLTQSLFRFYGFAQTEELAKKILVEEEQLQEELHEITTEESKNLSEEKKKEVKLKISEASIERVFSSTTSSPAKEKEAIQILAPNLHIIPGELGVEFTLRNLNSGKIENGIYEFIKKNNLRNKYHYIIIDCPPTYSSYTIAALKPSDYLLIPVKPEAYSITGVDMLMNVIKSVVEENDPYFETKPLKNLGIIFTDIKQSPSIGTTKLIKDITDSEKIAKHQINIFATRFLSNAYMKNRLDYFIDASNSEKSKLNLEVLVDEILERIDELG</sequence>
<keyword evidence="1" id="KW-0175">Coiled coil</keyword>
<dbReference type="CDD" id="cd02042">
    <property type="entry name" value="ParAB_family"/>
    <property type="match status" value="1"/>
</dbReference>
<dbReference type="PANTHER" id="PTHR13696:SF99">
    <property type="entry name" value="COBYRINIC ACID AC-DIAMIDE SYNTHASE"/>
    <property type="match status" value="1"/>
</dbReference>
<reference evidence="4" key="1">
    <citation type="journal article" date="2019" name="Int. J. Syst. Evol. Microbiol.">
        <title>The Global Catalogue of Microorganisms (GCM) 10K type strain sequencing project: providing services to taxonomists for standard genome sequencing and annotation.</title>
        <authorList>
            <consortium name="The Broad Institute Genomics Platform"/>
            <consortium name="The Broad Institute Genome Sequencing Center for Infectious Disease"/>
            <person name="Wu L."/>
            <person name="Ma J."/>
        </authorList>
    </citation>
    <scope>NUCLEOTIDE SEQUENCE [LARGE SCALE GENOMIC DNA]</scope>
    <source>
        <strain evidence="4">KCTC 42143</strain>
    </source>
</reference>
<evidence type="ECO:0000256" key="1">
    <source>
        <dbReference type="SAM" id="Coils"/>
    </source>
</evidence>
<protein>
    <submittedName>
        <fullName evidence="3">ParA family protein</fullName>
    </submittedName>
</protein>
<dbReference type="RefSeq" id="WP_058918126.1">
    <property type="nucleotide sequence ID" value="NZ_JBHSQC010000025.1"/>
</dbReference>
<dbReference type="SUPFAM" id="SSF52540">
    <property type="entry name" value="P-loop containing nucleoside triphosphate hydrolases"/>
    <property type="match status" value="1"/>
</dbReference>
<name>A0ABW4NNY1_9LACT</name>
<feature type="domain" description="AAA" evidence="2">
    <location>
        <begin position="10"/>
        <end position="229"/>
    </location>
</feature>
<dbReference type="Gene3D" id="3.40.50.300">
    <property type="entry name" value="P-loop containing nucleotide triphosphate hydrolases"/>
    <property type="match status" value="1"/>
</dbReference>
<organism evidence="3 4">
    <name type="scientific">Carnobacterium antarcticum</name>
    <dbReference type="NCBI Taxonomy" id="2126436"/>
    <lineage>
        <taxon>Bacteria</taxon>
        <taxon>Bacillati</taxon>
        <taxon>Bacillota</taxon>
        <taxon>Bacilli</taxon>
        <taxon>Lactobacillales</taxon>
        <taxon>Carnobacteriaceae</taxon>
        <taxon>Carnobacterium</taxon>
    </lineage>
</organism>
<comment type="caution">
    <text evidence="3">The sequence shown here is derived from an EMBL/GenBank/DDBJ whole genome shotgun (WGS) entry which is preliminary data.</text>
</comment>
<evidence type="ECO:0000313" key="4">
    <source>
        <dbReference type="Proteomes" id="UP001597285"/>
    </source>
</evidence>
<dbReference type="Proteomes" id="UP001597285">
    <property type="component" value="Unassembled WGS sequence"/>
</dbReference>
<evidence type="ECO:0000259" key="2">
    <source>
        <dbReference type="Pfam" id="PF13614"/>
    </source>
</evidence>
<dbReference type="Pfam" id="PF13614">
    <property type="entry name" value="AAA_31"/>
    <property type="match status" value="1"/>
</dbReference>
<proteinExistence type="predicted"/>
<feature type="coiled-coil region" evidence="1">
    <location>
        <begin position="63"/>
        <end position="90"/>
    </location>
</feature>